<proteinExistence type="inferred from homology"/>
<keyword evidence="7" id="KW-0472">Membrane</keyword>
<evidence type="ECO:0000256" key="5">
    <source>
        <dbReference type="ARBA" id="ARBA00031445"/>
    </source>
</evidence>
<feature type="domain" description="3-deoxy-D-manno-octulosonic-acid transferase N-terminal" evidence="8">
    <location>
        <begin position="37"/>
        <end position="205"/>
    </location>
</feature>
<protein>
    <recommendedName>
        <fullName evidence="3 7">3-deoxy-D-manno-octulosonic acid transferase</fullName>
        <shortName evidence="7">Kdo transferase</shortName>
        <ecNumber evidence="2 7">2.4.99.12</ecNumber>
    </recommendedName>
    <alternativeName>
        <fullName evidence="5 7">Lipid IV(A) 3-deoxy-D-manno-octulosonic acid transferase</fullName>
    </alternativeName>
</protein>
<evidence type="ECO:0000313" key="9">
    <source>
        <dbReference type="EMBL" id="MDT7832710.1"/>
    </source>
</evidence>
<dbReference type="Gene3D" id="3.40.50.11720">
    <property type="entry name" value="3-Deoxy-D-manno-octulosonic-acid transferase, N-terminal domain"/>
    <property type="match status" value="1"/>
</dbReference>
<keyword evidence="7" id="KW-0448">Lipopolysaccharide biosynthesis</keyword>
<comment type="pathway">
    <text evidence="1 7">Bacterial outer membrane biogenesis; LPS core biosynthesis.</text>
</comment>
<evidence type="ECO:0000256" key="4">
    <source>
        <dbReference type="ARBA" id="ARBA00022679"/>
    </source>
</evidence>
<comment type="caution">
    <text evidence="9">The sequence shown here is derived from an EMBL/GenBank/DDBJ whole genome shotgun (WGS) entry which is preliminary data.</text>
</comment>
<evidence type="ECO:0000256" key="7">
    <source>
        <dbReference type="RuleBase" id="RU365103"/>
    </source>
</evidence>
<evidence type="ECO:0000313" key="10">
    <source>
        <dbReference type="Proteomes" id="UP001257277"/>
    </source>
</evidence>
<dbReference type="RefSeq" id="WP_349241968.1">
    <property type="nucleotide sequence ID" value="NZ_JAVTTO010000003.1"/>
</dbReference>
<name>A0ABU3LGD5_9FLAO</name>
<evidence type="ECO:0000256" key="3">
    <source>
        <dbReference type="ARBA" id="ARBA00019077"/>
    </source>
</evidence>
<evidence type="ECO:0000259" key="8">
    <source>
        <dbReference type="Pfam" id="PF04413"/>
    </source>
</evidence>
<organism evidence="9 10">
    <name type="scientific">Asprobacillus argus</name>
    <dbReference type="NCBI Taxonomy" id="3076534"/>
    <lineage>
        <taxon>Bacteria</taxon>
        <taxon>Pseudomonadati</taxon>
        <taxon>Bacteroidota</taxon>
        <taxon>Flavobacteriia</taxon>
        <taxon>Flavobacteriales</taxon>
        <taxon>Flavobacteriaceae</taxon>
        <taxon>Asprobacillus</taxon>
    </lineage>
</organism>
<evidence type="ECO:0000256" key="6">
    <source>
        <dbReference type="ARBA" id="ARBA00049183"/>
    </source>
</evidence>
<comment type="subcellular location">
    <subcellularLocation>
        <location evidence="7">Cell membrane</location>
    </subcellularLocation>
</comment>
<accession>A0ABU3LGD5</accession>
<dbReference type="SUPFAM" id="SSF53756">
    <property type="entry name" value="UDP-Glycosyltransferase/glycogen phosphorylase"/>
    <property type="match status" value="1"/>
</dbReference>
<gene>
    <name evidence="9" type="ORF">RQM59_09995</name>
</gene>
<dbReference type="Pfam" id="PF04413">
    <property type="entry name" value="Glycos_transf_N"/>
    <property type="match status" value="1"/>
</dbReference>
<dbReference type="EC" id="2.4.99.12" evidence="2 7"/>
<reference evidence="9 10" key="1">
    <citation type="submission" date="2023-09" db="EMBL/GenBank/DDBJ databases">
        <title>Novel taxa isolated from Blanes Bay.</title>
        <authorList>
            <person name="Rey-Velasco X."/>
            <person name="Lucena T."/>
        </authorList>
    </citation>
    <scope>NUCLEOTIDE SEQUENCE [LARGE SCALE GENOMIC DNA]</scope>
    <source>
        <strain evidence="9 10">S356</strain>
    </source>
</reference>
<dbReference type="Gene3D" id="3.40.50.2000">
    <property type="entry name" value="Glycogen Phosphorylase B"/>
    <property type="match status" value="1"/>
</dbReference>
<evidence type="ECO:0000256" key="2">
    <source>
        <dbReference type="ARBA" id="ARBA00012621"/>
    </source>
</evidence>
<dbReference type="EMBL" id="JAVTTO010000003">
    <property type="protein sequence ID" value="MDT7832710.1"/>
    <property type="molecule type" value="Genomic_DNA"/>
</dbReference>
<comment type="catalytic activity">
    <reaction evidence="6 7">
        <text>lipid IVA (E. coli) + CMP-3-deoxy-beta-D-manno-octulosonate = alpha-Kdo-(2-&gt;6)-lipid IVA (E. coli) + CMP + H(+)</text>
        <dbReference type="Rhea" id="RHEA:28066"/>
        <dbReference type="ChEBI" id="CHEBI:15378"/>
        <dbReference type="ChEBI" id="CHEBI:58603"/>
        <dbReference type="ChEBI" id="CHEBI:60364"/>
        <dbReference type="ChEBI" id="CHEBI:60377"/>
        <dbReference type="ChEBI" id="CHEBI:85987"/>
        <dbReference type="EC" id="2.4.99.12"/>
    </reaction>
</comment>
<dbReference type="Proteomes" id="UP001257277">
    <property type="component" value="Unassembled WGS sequence"/>
</dbReference>
<comment type="similarity">
    <text evidence="7">Belongs to the glycosyltransferase group 1 family.</text>
</comment>
<dbReference type="InterPro" id="IPR038107">
    <property type="entry name" value="Glycos_transf_N_sf"/>
</dbReference>
<keyword evidence="7" id="KW-1003">Cell membrane</keyword>
<keyword evidence="10" id="KW-1185">Reference proteome</keyword>
<keyword evidence="4 7" id="KW-0808">Transferase</keyword>
<comment type="function">
    <text evidence="7">Involved in lipopolysaccharide (LPS) biosynthesis. Catalyzes the transfer of 3-deoxy-D-manno-octulosonate (Kdo) residue(s) from CMP-Kdo to lipid IV(A), the tetraacyldisaccharide-1,4'-bisphosphate precursor of lipid A.</text>
</comment>
<evidence type="ECO:0000256" key="1">
    <source>
        <dbReference type="ARBA" id="ARBA00004713"/>
    </source>
</evidence>
<dbReference type="InterPro" id="IPR007507">
    <property type="entry name" value="Glycos_transf_N"/>
</dbReference>
<dbReference type="PANTHER" id="PTHR42755:SF1">
    <property type="entry name" value="3-DEOXY-D-MANNO-OCTULOSONIC ACID TRANSFERASE, MITOCHONDRIAL-RELATED"/>
    <property type="match status" value="1"/>
</dbReference>
<dbReference type="PANTHER" id="PTHR42755">
    <property type="entry name" value="3-DEOXY-MANNO-OCTULOSONATE CYTIDYLYLTRANSFERASE"/>
    <property type="match status" value="1"/>
</dbReference>
<sequence length="414" mass="47439">MNFLYNISAQITFFFLRIVAQFNPKMKLFIQGRKEAFSKLSELSGHNNVIWFHAASLGEFEQGRPVIEAIKREYPTRKILVTFFSPSGYEIQKDYELADVVCYLPFDTKRNVKKFVNVVQPELAIFIKYEFWPNLLNELNAKSIPAILVSGIFRKDQSFFKSYGAWFRKTLKTFDHFFVQDVASKELLENIKCSNVSVSGDTRFDRVFEILQQDNRLDFVEKFKDGKYTMVAGSTWSEDEHLFVSYINKEASENEKFIIAPHNMNEKAIRLLKESIHKKTVLFSEKEGKTLEDYQVLIVDTVGLLTKVYSYADAAYVGGGLSSNGVHNILEPATFGIPVVIGNYYSKFKEAVDLVALKGCISIKDQSSFSTIFIQLKTDRDFRGKTGAINRKYVEENIGATSMIMSYISKQLNT</sequence>
<dbReference type="InterPro" id="IPR039901">
    <property type="entry name" value="Kdotransferase"/>
</dbReference>